<gene>
    <name evidence="1" type="ORF">LTR37_021355</name>
</gene>
<dbReference type="Proteomes" id="UP001281147">
    <property type="component" value="Unassembled WGS sequence"/>
</dbReference>
<evidence type="ECO:0000313" key="1">
    <source>
        <dbReference type="EMBL" id="KAK3679621.1"/>
    </source>
</evidence>
<keyword evidence="2" id="KW-1185">Reference proteome</keyword>
<organism evidence="1 2">
    <name type="scientific">Vermiconidia calcicola</name>
    <dbReference type="NCBI Taxonomy" id="1690605"/>
    <lineage>
        <taxon>Eukaryota</taxon>
        <taxon>Fungi</taxon>
        <taxon>Dikarya</taxon>
        <taxon>Ascomycota</taxon>
        <taxon>Pezizomycotina</taxon>
        <taxon>Dothideomycetes</taxon>
        <taxon>Dothideomycetidae</taxon>
        <taxon>Mycosphaerellales</taxon>
        <taxon>Extremaceae</taxon>
        <taxon>Vermiconidia</taxon>
    </lineage>
</organism>
<reference evidence="1" key="1">
    <citation type="submission" date="2023-07" db="EMBL/GenBank/DDBJ databases">
        <title>Black Yeasts Isolated from many extreme environments.</title>
        <authorList>
            <person name="Coleine C."/>
            <person name="Stajich J.E."/>
            <person name="Selbmann L."/>
        </authorList>
    </citation>
    <scope>NUCLEOTIDE SEQUENCE</scope>
    <source>
        <strain evidence="1">CCFEE 5714</strain>
    </source>
</reference>
<protein>
    <submittedName>
        <fullName evidence="1">Uncharacterized protein</fullName>
    </submittedName>
</protein>
<dbReference type="EMBL" id="JAUTXU010000481">
    <property type="protein sequence ID" value="KAK3679621.1"/>
    <property type="molecule type" value="Genomic_DNA"/>
</dbReference>
<evidence type="ECO:0000313" key="2">
    <source>
        <dbReference type="Proteomes" id="UP001281147"/>
    </source>
</evidence>
<sequence length="210" mass="23826">MYRFAIASGIIVYIAINVGIWKRETLAWKIICNWIPNVKQFISSLSADEDMLIASWHLKDDFVDEALQALIEPSPHCLKLRASIMDRRPGVIDLIHESSTERTVFLKQLDTACQSYKAGTLNETISRDLLEKARVSRFSPPAIARELRRFNALMKEFAKTCVPLIQKTVDPLSSESDVKCEFERGHDNSGNVTYDLESTYVNQSTIGLPF</sequence>
<name>A0ACC3M9X9_9PEZI</name>
<proteinExistence type="predicted"/>
<accession>A0ACC3M9X9</accession>
<comment type="caution">
    <text evidence="1">The sequence shown here is derived from an EMBL/GenBank/DDBJ whole genome shotgun (WGS) entry which is preliminary data.</text>
</comment>